<dbReference type="GO" id="GO:0009274">
    <property type="term" value="C:peptidoglycan-based cell wall"/>
    <property type="evidence" value="ECO:0007669"/>
    <property type="project" value="InterPro"/>
</dbReference>
<dbReference type="GO" id="GO:0005199">
    <property type="term" value="F:structural constituent of cell wall"/>
    <property type="evidence" value="ECO:0007669"/>
    <property type="project" value="InterPro"/>
</dbReference>
<name>A0A0F4LAJ8_9LACO</name>
<organism evidence="3 4">
    <name type="scientific">Lactobacillus kullabergensis</name>
    <dbReference type="NCBI Taxonomy" id="1218493"/>
    <lineage>
        <taxon>Bacteria</taxon>
        <taxon>Bacillati</taxon>
        <taxon>Bacillota</taxon>
        <taxon>Bacilli</taxon>
        <taxon>Lactobacillales</taxon>
        <taxon>Lactobacillaceae</taxon>
        <taxon>Lactobacillus</taxon>
    </lineage>
</organism>
<dbReference type="PATRIC" id="fig|1218493.3.peg.873"/>
<feature type="domain" description="S-layer protein C-terminal" evidence="2">
    <location>
        <begin position="100"/>
        <end position="161"/>
    </location>
</feature>
<dbReference type="OrthoDB" id="2319015at2"/>
<dbReference type="Pfam" id="PF03217">
    <property type="entry name" value="SlpA"/>
    <property type="match status" value="2"/>
</dbReference>
<protein>
    <submittedName>
        <fullName evidence="3">SLAP domain protein</fullName>
    </submittedName>
</protein>
<gene>
    <name evidence="3" type="ORF">JF76_08220</name>
</gene>
<feature type="region of interest" description="Disordered" evidence="1">
    <location>
        <begin position="1"/>
        <end position="100"/>
    </location>
</feature>
<feature type="compositionally biased region" description="Polar residues" evidence="1">
    <location>
        <begin position="8"/>
        <end position="44"/>
    </location>
</feature>
<comment type="caution">
    <text evidence="3">The sequence shown here is derived from an EMBL/GenBank/DDBJ whole genome shotgun (WGS) entry which is preliminary data.</text>
</comment>
<evidence type="ECO:0000313" key="4">
    <source>
        <dbReference type="Proteomes" id="UP000033533"/>
    </source>
</evidence>
<dbReference type="PRINTS" id="PR01729">
    <property type="entry name" value="SURFACELAYER"/>
</dbReference>
<dbReference type="Proteomes" id="UP000033533">
    <property type="component" value="Unassembled WGS sequence"/>
</dbReference>
<dbReference type="InterPro" id="IPR004903">
    <property type="entry name" value="S-layer_prot"/>
</dbReference>
<reference evidence="3 4" key="1">
    <citation type="submission" date="2014-12" db="EMBL/GenBank/DDBJ databases">
        <title>Comparative genomics of the lactic acid bacteria isolated from the honey bee gut.</title>
        <authorList>
            <person name="Ellegaard K.M."/>
            <person name="Tamarit D."/>
            <person name="Javelind E."/>
            <person name="Olofsson T."/>
            <person name="Andersson S.G."/>
            <person name="Vasquez A."/>
        </authorList>
    </citation>
    <scope>NUCLEOTIDE SEQUENCE [LARGE SCALE GENOMIC DNA]</scope>
    <source>
        <strain evidence="3 4">Biut2</strain>
    </source>
</reference>
<proteinExistence type="predicted"/>
<dbReference type="HOGENOM" id="CLU_1233747_0_0_9"/>
<dbReference type="EMBL" id="JXBY01000018">
    <property type="protein sequence ID" value="KJY55877.1"/>
    <property type="molecule type" value="Genomic_DNA"/>
</dbReference>
<sequence>MALGQPNPEKTPNKENFINKWRLTNNNNEPQLTTAELIQKSQDGSLKPGAYTWKKLVTPPDDTDNNYPAPNPVPVEPTNPVENNDENKDKDENNNNGSSSEKTIVLMHNAYLYDNTGNRANQIILKIGSKLMTCGKTTINGRNFYVLNDKGNSNIKNYIAAGNVDPVVRKLKHNAYIYNQYGDRQNKKVLKKGSTAKTYGDPVKIKNKKYYIVDKNRFVKKANL</sequence>
<feature type="domain" description="S-layer protein C-terminal" evidence="2">
    <location>
        <begin position="162"/>
        <end position="221"/>
    </location>
</feature>
<evidence type="ECO:0000313" key="3">
    <source>
        <dbReference type="EMBL" id="KJY55877.1"/>
    </source>
</evidence>
<dbReference type="InterPro" id="IPR024968">
    <property type="entry name" value="SlpA_C_lactobacillus"/>
</dbReference>
<accession>A0A0F4LAJ8</accession>
<evidence type="ECO:0000259" key="2">
    <source>
        <dbReference type="Pfam" id="PF03217"/>
    </source>
</evidence>
<dbReference type="GO" id="GO:0030115">
    <property type="term" value="C:S-layer"/>
    <property type="evidence" value="ECO:0007669"/>
    <property type="project" value="InterPro"/>
</dbReference>
<dbReference type="AlphaFoldDB" id="A0A0F4LAJ8"/>
<evidence type="ECO:0000256" key="1">
    <source>
        <dbReference type="SAM" id="MobiDB-lite"/>
    </source>
</evidence>
<dbReference type="RefSeq" id="WP_052697071.1">
    <property type="nucleotide sequence ID" value="NZ_JBHSZS010000009.1"/>
</dbReference>